<proteinExistence type="evidence at transcript level"/>
<organism evidence="3">
    <name type="scientific">Pfiesteria piscicida</name>
    <name type="common">Phantom dinoflagellate</name>
    <dbReference type="NCBI Taxonomy" id="71001"/>
    <lineage>
        <taxon>Eukaryota</taxon>
        <taxon>Sar</taxon>
        <taxon>Alveolata</taxon>
        <taxon>Dinophyceae</taxon>
        <taxon>Peridiniales</taxon>
        <taxon>Pfiesteriaceae</taxon>
        <taxon>Pfiesteria</taxon>
    </lineage>
</organism>
<feature type="region of interest" description="Disordered" evidence="2">
    <location>
        <begin position="241"/>
        <end position="265"/>
    </location>
</feature>
<evidence type="ECO:0000256" key="2">
    <source>
        <dbReference type="SAM" id="MobiDB-lite"/>
    </source>
</evidence>
<reference evidence="3" key="1">
    <citation type="submission" date="2008-12" db="EMBL/GenBank/DDBJ databases">
        <authorList>
            <person name="Zhang H."/>
            <person name="Lin S."/>
        </authorList>
    </citation>
    <scope>NUCLEOTIDE SEQUENCE</scope>
    <source>
        <strain evidence="3">CCMP1831</strain>
    </source>
</reference>
<sequence>GLLRRLDAAERFRGIVRPSEDEQAVIDSEASVKKRVAEVLVQLAASGLTVLERTGAVNFLETQLKGIEPGTKAADARKAKLEEMLSGVRAASSVEDQPHVRKAKTEVARAEKDYAEVHKEFEKWEKGKKMLNVDELNKLKRAHEDSIKRVDAAKAFLEEQQCRLPEAAAAAPSALLGSRPSVPTSSTGASRPKASATAVRGGGPAVRKASAASGGYPTGPSSAALRQAQIVADVRADTVWAGPRTEGPAAGLSSGPPRPRPQPVRPIEEAPKLVLSYSCTCSAVAEELGISKDDAASKASTSQEFAQFFTQDAWEQVQRRSVEIEKQQRERQREVEKRRQDKALAKITGAAPSAVSCATGRSTVPGAGPVAVPAKATSAVAGKAKAKPKAAAAKKGGLVGLGHANRFGGLNDDSDDDGDAWTTVQR</sequence>
<accession>E8Z6G8</accession>
<feature type="coiled-coil region" evidence="1">
    <location>
        <begin position="100"/>
        <end position="160"/>
    </location>
</feature>
<reference evidence="3" key="2">
    <citation type="book" date="2010" name="PROCEEDINGS OF 13TH INTERNATIONAL CONFERENCE ON HARMFUL ALGAE" publisher="International Society For The Study of Harmful Algae" city="Hong Kong, China">
        <title>Dinoflagellate meta-transcriptomics enabled by spliced leader.</title>
        <editorList>
            <person name="Unknown A."/>
        </editorList>
        <authorList>
            <person name="Lin S."/>
            <person name="Zhang H."/>
        </authorList>
    </citation>
    <scope>NUCLEOTIDE SEQUENCE</scope>
    <source>
        <strain evidence="3">CCMP1831</strain>
    </source>
</reference>
<keyword evidence="1" id="KW-0175">Coiled coil</keyword>
<feature type="region of interest" description="Disordered" evidence="2">
    <location>
        <begin position="406"/>
        <end position="426"/>
    </location>
</feature>
<feature type="region of interest" description="Disordered" evidence="2">
    <location>
        <begin position="172"/>
        <end position="221"/>
    </location>
</feature>
<feature type="non-terminal residue" evidence="3">
    <location>
        <position position="1"/>
    </location>
</feature>
<name>E8Z6G8_PFIPI</name>
<evidence type="ECO:0000313" key="3">
    <source>
        <dbReference type="EMBL" id="ACU45048.1"/>
    </source>
</evidence>
<protein>
    <submittedName>
        <fullName evidence="3">Uncharacterized protein</fullName>
    </submittedName>
</protein>
<dbReference type="AlphaFoldDB" id="E8Z6G8"/>
<dbReference type="EMBL" id="FJ599996">
    <property type="protein sequence ID" value="ACU45048.1"/>
    <property type="molecule type" value="mRNA"/>
</dbReference>
<evidence type="ECO:0000256" key="1">
    <source>
        <dbReference type="SAM" id="Coils"/>
    </source>
</evidence>
<feature type="compositionally biased region" description="Low complexity" evidence="2">
    <location>
        <begin position="172"/>
        <end position="181"/>
    </location>
</feature>